<proteinExistence type="inferred from homology"/>
<dbReference type="SFLD" id="SFLDS00003">
    <property type="entry name" value="Haloacid_Dehalogenase"/>
    <property type="match status" value="1"/>
</dbReference>
<dbReference type="InterPro" id="IPR051600">
    <property type="entry name" value="Beta-PGM-like"/>
</dbReference>
<evidence type="ECO:0000313" key="6">
    <source>
        <dbReference type="Proteomes" id="UP001055804"/>
    </source>
</evidence>
<keyword evidence="5" id="KW-0378">Hydrolase</keyword>
<dbReference type="GO" id="GO:0016787">
    <property type="term" value="F:hydrolase activity"/>
    <property type="evidence" value="ECO:0007669"/>
    <property type="project" value="UniProtKB-KW"/>
</dbReference>
<evidence type="ECO:0000256" key="4">
    <source>
        <dbReference type="ARBA" id="ARBA00022842"/>
    </source>
</evidence>
<comment type="cofactor">
    <cofactor evidence="1">
        <name>Mg(2+)</name>
        <dbReference type="ChEBI" id="CHEBI:18420"/>
    </cofactor>
</comment>
<evidence type="ECO:0000313" key="5">
    <source>
        <dbReference type="EMBL" id="MCP1337411.1"/>
    </source>
</evidence>
<dbReference type="Pfam" id="PF00702">
    <property type="entry name" value="Hydrolase"/>
    <property type="match status" value="1"/>
</dbReference>
<evidence type="ECO:0000256" key="1">
    <source>
        <dbReference type="ARBA" id="ARBA00001946"/>
    </source>
</evidence>
<dbReference type="Proteomes" id="UP001055804">
    <property type="component" value="Unassembled WGS sequence"/>
</dbReference>
<keyword evidence="6" id="KW-1185">Reference proteome</keyword>
<keyword evidence="4" id="KW-0460">Magnesium</keyword>
<dbReference type="NCBIfam" id="TIGR01509">
    <property type="entry name" value="HAD-SF-IA-v3"/>
    <property type="match status" value="1"/>
</dbReference>
<dbReference type="RefSeq" id="WP_269333378.1">
    <property type="nucleotide sequence ID" value="NZ_JAMZFT010000003.1"/>
</dbReference>
<dbReference type="AlphaFoldDB" id="A0A9J6PHX7"/>
<comment type="caution">
    <text evidence="5">The sequence shown here is derived from an EMBL/GenBank/DDBJ whole genome shotgun (WGS) entry which is preliminary data.</text>
</comment>
<sequence>MSTVHSPDLVIFDCDGVLVDSEPLANALLAEAVGELGLSMTVEEVVHTYVGLSMKSVMSDLEWRTGRPVPPGWLDALQARTFDAFRRELLPVRGVAAAIAALRAAGLSVCVASSGSHEKMGVSLGVTGLAPLFRGAIFSASSVPRGKPHPDLFLYAAARMGIPPERAAVVEDSVPGVTAARAAGMRALGYAERTAPDRLAAAGAVVFGDMGALPGLLDVATPV</sequence>
<evidence type="ECO:0000256" key="2">
    <source>
        <dbReference type="ARBA" id="ARBA00006171"/>
    </source>
</evidence>
<evidence type="ECO:0000256" key="3">
    <source>
        <dbReference type="ARBA" id="ARBA00022723"/>
    </source>
</evidence>
<dbReference type="Gene3D" id="1.10.150.240">
    <property type="entry name" value="Putative phosphatase, domain 2"/>
    <property type="match status" value="1"/>
</dbReference>
<accession>A0A9J6PHX7</accession>
<dbReference type="InterPro" id="IPR023214">
    <property type="entry name" value="HAD_sf"/>
</dbReference>
<gene>
    <name evidence="5" type="ORF">NJQ99_13395</name>
</gene>
<dbReference type="InterPro" id="IPR036412">
    <property type="entry name" value="HAD-like_sf"/>
</dbReference>
<dbReference type="PANTHER" id="PTHR46193:SF10">
    <property type="entry name" value="6-PHOSPHOGLUCONATE PHOSPHATASE"/>
    <property type="match status" value="1"/>
</dbReference>
<organism evidence="5 6">
    <name type="scientific">Futiania mangrovi</name>
    <dbReference type="NCBI Taxonomy" id="2959716"/>
    <lineage>
        <taxon>Bacteria</taxon>
        <taxon>Pseudomonadati</taxon>
        <taxon>Pseudomonadota</taxon>
        <taxon>Alphaproteobacteria</taxon>
        <taxon>Futianiales</taxon>
        <taxon>Futianiaceae</taxon>
        <taxon>Futiania</taxon>
    </lineage>
</organism>
<dbReference type="InterPro" id="IPR023198">
    <property type="entry name" value="PGP-like_dom2"/>
</dbReference>
<keyword evidence="3" id="KW-0479">Metal-binding</keyword>
<dbReference type="Gene3D" id="3.40.50.1000">
    <property type="entry name" value="HAD superfamily/HAD-like"/>
    <property type="match status" value="1"/>
</dbReference>
<dbReference type="EMBL" id="JAMZFT010000003">
    <property type="protein sequence ID" value="MCP1337411.1"/>
    <property type="molecule type" value="Genomic_DNA"/>
</dbReference>
<dbReference type="PRINTS" id="PR00413">
    <property type="entry name" value="HADHALOGNASE"/>
</dbReference>
<dbReference type="SFLD" id="SFLDG01135">
    <property type="entry name" value="C1.5.6:_HAD__Beta-PGM__Phospha"/>
    <property type="match status" value="1"/>
</dbReference>
<protein>
    <submittedName>
        <fullName evidence="5">HAD-IA family hydrolase</fullName>
    </submittedName>
</protein>
<dbReference type="SFLD" id="SFLDG01129">
    <property type="entry name" value="C1.5:_HAD__Beta-PGM__Phosphata"/>
    <property type="match status" value="1"/>
</dbReference>
<comment type="similarity">
    <text evidence="2">Belongs to the HAD-like hydrolase superfamily. CbbY/CbbZ/Gph/YieH family.</text>
</comment>
<dbReference type="SUPFAM" id="SSF56784">
    <property type="entry name" value="HAD-like"/>
    <property type="match status" value="1"/>
</dbReference>
<dbReference type="GO" id="GO:0046872">
    <property type="term" value="F:metal ion binding"/>
    <property type="evidence" value="ECO:0007669"/>
    <property type="project" value="UniProtKB-KW"/>
</dbReference>
<name>A0A9J6PHX7_9PROT</name>
<dbReference type="InterPro" id="IPR006439">
    <property type="entry name" value="HAD-SF_hydro_IA"/>
</dbReference>
<dbReference type="PANTHER" id="PTHR46193">
    <property type="entry name" value="6-PHOSPHOGLUCONATE PHOSPHATASE"/>
    <property type="match status" value="1"/>
</dbReference>
<reference evidence="5" key="1">
    <citation type="submission" date="2022-06" db="EMBL/GenBank/DDBJ databases">
        <title>Isolation and Genomics of Futiania mangrovii gen. nov., sp. nov., a Rare and Metabolically-versatile member in the Class Alphaproteobacteria.</title>
        <authorList>
            <person name="Liu L."/>
            <person name="Huang W.-C."/>
            <person name="Pan J."/>
            <person name="Li J."/>
            <person name="Huang Y."/>
            <person name="Du H."/>
            <person name="Liu Y."/>
            <person name="Li M."/>
        </authorList>
    </citation>
    <scope>NUCLEOTIDE SEQUENCE</scope>
    <source>
        <strain evidence="5">FT118</strain>
    </source>
</reference>